<sequence>MVTSLRRQWASIRAWLVGDTSWRGDLARALLLYLVTRVALGLFVWLVQQHEFCHGPRCLDNRVFPENRFLNGLFQWDAIHYYRVITRGYFVGSGYDTTAPFFPGFPLAARWMGALVGSPLLGGILVNHLASLLAAFLMARLVRALSIGGVTPGREGADERAGVDAVAREATLFWLGAPLTFFFTVFLSEAVFGLASVAAFWAVARGRWPLALVAGIAASATRNAGLIVCVCALLLAWERRRIVPVPRYGWLCVALGPLGLGLFILYQHVALGDGFAWVHAQAAWNRGLVFPWKTFQDDWIGLPGVRGHAVDAMYRTQEVLALAVLLPFLFLRRQLGIPWAIWLLGVGEWLLPLASHSLISCARYQAGNLYFALAIPAFLAPRPTTRGVAWMLFGMVLAYYATMYPVGNWAS</sequence>
<organism evidence="11">
    <name type="scientific">Vitiosangium cumulatum</name>
    <dbReference type="NCBI Taxonomy" id="1867796"/>
    <lineage>
        <taxon>Bacteria</taxon>
        <taxon>Pseudomonadati</taxon>
        <taxon>Myxococcota</taxon>
        <taxon>Myxococcia</taxon>
        <taxon>Myxococcales</taxon>
        <taxon>Cystobacterineae</taxon>
        <taxon>Archangiaceae</taxon>
        <taxon>Vitiosangium</taxon>
    </lineage>
</organism>
<dbReference type="PANTHER" id="PTHR12468">
    <property type="entry name" value="GPI MANNOSYLTRANSFERASE 2"/>
    <property type="match status" value="1"/>
</dbReference>
<evidence type="ECO:0000256" key="6">
    <source>
        <dbReference type="ARBA" id="ARBA00022692"/>
    </source>
</evidence>
<dbReference type="AlphaFoldDB" id="A0A7D4XGR4"/>
<comment type="pathway">
    <text evidence="2">Glycolipid biosynthesis; glycosylphosphatidylinositol-anchor biosynthesis.</text>
</comment>
<dbReference type="EMBL" id="MT520814">
    <property type="protein sequence ID" value="QKW93747.1"/>
    <property type="molecule type" value="Genomic_DNA"/>
</dbReference>
<dbReference type="GO" id="GO:0000009">
    <property type="term" value="F:alpha-1,6-mannosyltransferase activity"/>
    <property type="evidence" value="ECO:0007669"/>
    <property type="project" value="InterPro"/>
</dbReference>
<evidence type="ECO:0000313" key="11">
    <source>
        <dbReference type="EMBL" id="QKW93747.1"/>
    </source>
</evidence>
<evidence type="ECO:0000256" key="1">
    <source>
        <dbReference type="ARBA" id="ARBA00004477"/>
    </source>
</evidence>
<feature type="transmembrane region" description="Helical" evidence="10">
    <location>
        <begin position="30"/>
        <end position="47"/>
    </location>
</feature>
<feature type="transmembrane region" description="Helical" evidence="10">
    <location>
        <begin position="337"/>
        <end position="356"/>
    </location>
</feature>
<keyword evidence="7" id="KW-0256">Endoplasmic reticulum</keyword>
<name>A0A7D4XGR4_9BACT</name>
<dbReference type="GO" id="GO:0006506">
    <property type="term" value="P:GPI anchor biosynthetic process"/>
    <property type="evidence" value="ECO:0007669"/>
    <property type="project" value="UniProtKB-UniPathway"/>
</dbReference>
<evidence type="ECO:0000256" key="5">
    <source>
        <dbReference type="ARBA" id="ARBA00022679"/>
    </source>
</evidence>
<accession>A0A7D4XGR4</accession>
<feature type="transmembrane region" description="Helical" evidence="10">
    <location>
        <begin position="387"/>
        <end position="406"/>
    </location>
</feature>
<dbReference type="GO" id="GO:0016020">
    <property type="term" value="C:membrane"/>
    <property type="evidence" value="ECO:0007669"/>
    <property type="project" value="GOC"/>
</dbReference>
<keyword evidence="6 10" id="KW-0812">Transmembrane</keyword>
<evidence type="ECO:0000256" key="3">
    <source>
        <dbReference type="ARBA" id="ARBA00022502"/>
    </source>
</evidence>
<evidence type="ECO:0000256" key="4">
    <source>
        <dbReference type="ARBA" id="ARBA00022676"/>
    </source>
</evidence>
<keyword evidence="5" id="KW-0808">Transferase</keyword>
<evidence type="ECO:0000256" key="10">
    <source>
        <dbReference type="SAM" id="Phobius"/>
    </source>
</evidence>
<keyword evidence="4" id="KW-0328">Glycosyltransferase</keyword>
<evidence type="ECO:0000256" key="9">
    <source>
        <dbReference type="ARBA" id="ARBA00023136"/>
    </source>
</evidence>
<feature type="transmembrane region" description="Helical" evidence="10">
    <location>
        <begin position="111"/>
        <end position="137"/>
    </location>
</feature>
<dbReference type="UniPathway" id="UPA00196"/>
<dbReference type="GO" id="GO:0031501">
    <property type="term" value="C:mannosyltransferase complex"/>
    <property type="evidence" value="ECO:0007669"/>
    <property type="project" value="TreeGrafter"/>
</dbReference>
<comment type="subcellular location">
    <subcellularLocation>
        <location evidence="1">Endoplasmic reticulum membrane</location>
        <topology evidence="1">Multi-pass membrane protein</topology>
    </subcellularLocation>
</comment>
<protein>
    <recommendedName>
        <fullName evidence="12">Mannosyltransferase PIG-V</fullName>
    </recommendedName>
</protein>
<evidence type="ECO:0000256" key="2">
    <source>
        <dbReference type="ARBA" id="ARBA00004687"/>
    </source>
</evidence>
<dbReference type="PANTHER" id="PTHR12468:SF2">
    <property type="entry name" value="GPI MANNOSYLTRANSFERASE 2"/>
    <property type="match status" value="1"/>
</dbReference>
<dbReference type="InterPro" id="IPR007315">
    <property type="entry name" value="PIG-V/Gpi18"/>
</dbReference>
<feature type="transmembrane region" description="Helical" evidence="10">
    <location>
        <begin position="210"/>
        <end position="236"/>
    </location>
</feature>
<proteinExistence type="predicted"/>
<evidence type="ECO:0000256" key="7">
    <source>
        <dbReference type="ARBA" id="ARBA00022824"/>
    </source>
</evidence>
<reference evidence="11" key="1">
    <citation type="journal article" date="2020" name="Molecules">
        <title>2-Hydroxysorangiadenosine: Structure and Biosynthesis of a Myxobacterial Sesquiterpene-Nucleoside.</title>
        <authorList>
            <person name="Okoth D.A."/>
            <person name="Hug J.J."/>
            <person name="Garcia R."/>
            <person name="Sproer C."/>
            <person name="Overmann J."/>
            <person name="Muller R."/>
        </authorList>
    </citation>
    <scope>NUCLEOTIDE SEQUENCE</scope>
    <source>
        <strain evidence="11">MCy10943</strain>
    </source>
</reference>
<dbReference type="Pfam" id="PF04188">
    <property type="entry name" value="Mannosyl_trans2"/>
    <property type="match status" value="1"/>
</dbReference>
<evidence type="ECO:0000256" key="8">
    <source>
        <dbReference type="ARBA" id="ARBA00022989"/>
    </source>
</evidence>
<feature type="transmembrane region" description="Helical" evidence="10">
    <location>
        <begin position="248"/>
        <end position="269"/>
    </location>
</feature>
<keyword evidence="3" id="KW-0337">GPI-anchor biosynthesis</keyword>
<keyword evidence="8 10" id="KW-1133">Transmembrane helix</keyword>
<dbReference type="GO" id="GO:0004376">
    <property type="term" value="F:GPI mannosyltransferase activity"/>
    <property type="evidence" value="ECO:0007669"/>
    <property type="project" value="InterPro"/>
</dbReference>
<evidence type="ECO:0008006" key="12">
    <source>
        <dbReference type="Google" id="ProtNLM"/>
    </source>
</evidence>
<keyword evidence="9 10" id="KW-0472">Membrane</keyword>
<feature type="transmembrane region" description="Helical" evidence="10">
    <location>
        <begin position="181"/>
        <end position="204"/>
    </location>
</feature>
<feature type="transmembrane region" description="Helical" evidence="10">
    <location>
        <begin position="362"/>
        <end position="380"/>
    </location>
</feature>